<dbReference type="PANTHER" id="PTHR44535">
    <property type="entry name" value="PROTEIN CBG16200"/>
    <property type="match status" value="1"/>
</dbReference>
<proteinExistence type="inferred from homology"/>
<evidence type="ECO:0000256" key="1">
    <source>
        <dbReference type="ARBA" id="ARBA00010886"/>
    </source>
</evidence>
<evidence type="ECO:0000256" key="3">
    <source>
        <dbReference type="ARBA" id="ARBA00022679"/>
    </source>
</evidence>
<evidence type="ECO:0000256" key="7">
    <source>
        <dbReference type="SAM" id="MobiDB-lite"/>
    </source>
</evidence>
<dbReference type="Gene3D" id="3.30.200.20">
    <property type="entry name" value="Phosphorylase Kinase, domain 1"/>
    <property type="match status" value="1"/>
</dbReference>
<keyword evidence="5" id="KW-0418">Kinase</keyword>
<protein>
    <submittedName>
        <fullName evidence="10">Serine/threonine-protein kinase Nek9-like</fullName>
    </submittedName>
</protein>
<name>A0A8B8A0U9_ACAPL</name>
<reference evidence="10" key="1">
    <citation type="submission" date="2025-08" db="UniProtKB">
        <authorList>
            <consortium name="RefSeq"/>
        </authorList>
    </citation>
    <scope>IDENTIFICATION</scope>
</reference>
<dbReference type="PROSITE" id="PS50011">
    <property type="entry name" value="PROTEIN_KINASE_DOM"/>
    <property type="match status" value="1"/>
</dbReference>
<gene>
    <name evidence="10" type="primary">LOC110990339</name>
</gene>
<keyword evidence="9" id="KW-1185">Reference proteome</keyword>
<sequence>MEDSPSMLSGSNSNANSLAESAHVGQEERYNHVRVLGKGAFGEAVLYSKTEDNSLVVWKEINLAQATEKTKRDAQNEIDILSLLNHANIITYYNHFVDESSLFIEMEYANGGTLYEKIVHQGEQLFSEETKLARSAQSAGKNLEQP</sequence>
<dbReference type="PANTHER" id="PTHR44535:SF1">
    <property type="entry name" value="SERINE_THREONINE-PROTEIN KINASE NEK9"/>
    <property type="match status" value="1"/>
</dbReference>
<evidence type="ECO:0000256" key="5">
    <source>
        <dbReference type="ARBA" id="ARBA00022777"/>
    </source>
</evidence>
<organism evidence="9 10">
    <name type="scientific">Acanthaster planci</name>
    <name type="common">Crown-of-thorns starfish</name>
    <dbReference type="NCBI Taxonomy" id="133434"/>
    <lineage>
        <taxon>Eukaryota</taxon>
        <taxon>Metazoa</taxon>
        <taxon>Echinodermata</taxon>
        <taxon>Eleutherozoa</taxon>
        <taxon>Asterozoa</taxon>
        <taxon>Asteroidea</taxon>
        <taxon>Valvatacea</taxon>
        <taxon>Valvatida</taxon>
        <taxon>Acanthasteridae</taxon>
        <taxon>Acanthaster</taxon>
    </lineage>
</organism>
<dbReference type="InterPro" id="IPR051997">
    <property type="entry name" value="STK_NEK"/>
</dbReference>
<keyword evidence="2" id="KW-0723">Serine/threonine-protein kinase</keyword>
<evidence type="ECO:0000313" key="10">
    <source>
        <dbReference type="RefSeq" id="XP_022110977.1"/>
    </source>
</evidence>
<dbReference type="Proteomes" id="UP000694845">
    <property type="component" value="Unplaced"/>
</dbReference>
<dbReference type="GeneID" id="110990339"/>
<evidence type="ECO:0000256" key="4">
    <source>
        <dbReference type="ARBA" id="ARBA00022741"/>
    </source>
</evidence>
<evidence type="ECO:0000259" key="8">
    <source>
        <dbReference type="PROSITE" id="PS50011"/>
    </source>
</evidence>
<feature type="domain" description="Protein kinase" evidence="8">
    <location>
        <begin position="30"/>
        <end position="146"/>
    </location>
</feature>
<dbReference type="GO" id="GO:0005524">
    <property type="term" value="F:ATP binding"/>
    <property type="evidence" value="ECO:0007669"/>
    <property type="project" value="UniProtKB-KW"/>
</dbReference>
<dbReference type="AlphaFoldDB" id="A0A8B8A0U9"/>
<evidence type="ECO:0000313" key="9">
    <source>
        <dbReference type="Proteomes" id="UP000694845"/>
    </source>
</evidence>
<dbReference type="SUPFAM" id="SSF56112">
    <property type="entry name" value="Protein kinase-like (PK-like)"/>
    <property type="match status" value="1"/>
</dbReference>
<keyword evidence="4" id="KW-0547">Nucleotide-binding</keyword>
<keyword evidence="3" id="KW-0808">Transferase</keyword>
<feature type="region of interest" description="Disordered" evidence="7">
    <location>
        <begin position="1"/>
        <end position="23"/>
    </location>
</feature>
<evidence type="ECO:0000256" key="2">
    <source>
        <dbReference type="ARBA" id="ARBA00022527"/>
    </source>
</evidence>
<dbReference type="FunFam" id="3.30.200.20:FF:000097">
    <property type="entry name" value="Probable serine/threonine-protein kinase nek1"/>
    <property type="match status" value="1"/>
</dbReference>
<keyword evidence="6" id="KW-0067">ATP-binding</keyword>
<dbReference type="InterPro" id="IPR000719">
    <property type="entry name" value="Prot_kinase_dom"/>
</dbReference>
<feature type="compositionally biased region" description="Low complexity" evidence="7">
    <location>
        <begin position="1"/>
        <end position="22"/>
    </location>
</feature>
<dbReference type="Pfam" id="PF00069">
    <property type="entry name" value="Pkinase"/>
    <property type="match status" value="1"/>
</dbReference>
<dbReference type="GO" id="GO:0004674">
    <property type="term" value="F:protein serine/threonine kinase activity"/>
    <property type="evidence" value="ECO:0007669"/>
    <property type="project" value="UniProtKB-KW"/>
</dbReference>
<comment type="similarity">
    <text evidence="1">Belongs to the protein kinase superfamily. NEK Ser/Thr protein kinase family. NIMA subfamily.</text>
</comment>
<dbReference type="OMA" id="SVNYCHS"/>
<dbReference type="RefSeq" id="XP_022110977.1">
    <property type="nucleotide sequence ID" value="XM_022255285.1"/>
</dbReference>
<dbReference type="OrthoDB" id="248923at2759"/>
<accession>A0A8B8A0U9</accession>
<dbReference type="InterPro" id="IPR011009">
    <property type="entry name" value="Kinase-like_dom_sf"/>
</dbReference>
<evidence type="ECO:0000256" key="6">
    <source>
        <dbReference type="ARBA" id="ARBA00022840"/>
    </source>
</evidence>
<dbReference type="KEGG" id="aplc:110990339"/>